<dbReference type="Proteomes" id="UP001241110">
    <property type="component" value="Unassembled WGS sequence"/>
</dbReference>
<dbReference type="AlphaFoldDB" id="A0AAE3QHW2"/>
<feature type="transmembrane region" description="Helical" evidence="7">
    <location>
        <begin position="389"/>
        <end position="407"/>
    </location>
</feature>
<feature type="transmembrane region" description="Helical" evidence="7">
    <location>
        <begin position="365"/>
        <end position="383"/>
    </location>
</feature>
<feature type="transmembrane region" description="Helical" evidence="7">
    <location>
        <begin position="88"/>
        <end position="106"/>
    </location>
</feature>
<evidence type="ECO:0000313" key="8">
    <source>
        <dbReference type="EMBL" id="MDJ1479667.1"/>
    </source>
</evidence>
<feature type="transmembrane region" description="Helical" evidence="7">
    <location>
        <begin position="118"/>
        <end position="138"/>
    </location>
</feature>
<dbReference type="EMBL" id="JASJOS010000002">
    <property type="protein sequence ID" value="MDJ1479667.1"/>
    <property type="molecule type" value="Genomic_DNA"/>
</dbReference>
<feature type="transmembrane region" description="Helical" evidence="7">
    <location>
        <begin position="289"/>
        <end position="313"/>
    </location>
</feature>
<accession>A0AAE3QHW2</accession>
<comment type="caution">
    <text evidence="8">The sequence shown here is derived from an EMBL/GenBank/DDBJ whole genome shotgun (WGS) entry which is preliminary data.</text>
</comment>
<name>A0AAE3QHW2_9BACT</name>
<feature type="transmembrane region" description="Helical" evidence="7">
    <location>
        <begin position="236"/>
        <end position="257"/>
    </location>
</feature>
<dbReference type="PANTHER" id="PTHR30250:SF10">
    <property type="entry name" value="LIPOPOLYSACCHARIDE BIOSYNTHESIS PROTEIN WZXC"/>
    <property type="match status" value="1"/>
</dbReference>
<keyword evidence="5 7" id="KW-1133">Transmembrane helix</keyword>
<comment type="similarity">
    <text evidence="2">Belongs to the polysaccharide synthase family.</text>
</comment>
<evidence type="ECO:0000256" key="2">
    <source>
        <dbReference type="ARBA" id="ARBA00007430"/>
    </source>
</evidence>
<evidence type="ECO:0000313" key="9">
    <source>
        <dbReference type="Proteomes" id="UP001241110"/>
    </source>
</evidence>
<evidence type="ECO:0000256" key="4">
    <source>
        <dbReference type="ARBA" id="ARBA00022692"/>
    </source>
</evidence>
<feature type="transmembrane region" description="Helical" evidence="7">
    <location>
        <begin position="12"/>
        <end position="32"/>
    </location>
</feature>
<dbReference type="PANTHER" id="PTHR30250">
    <property type="entry name" value="PST FAMILY PREDICTED COLANIC ACID TRANSPORTER"/>
    <property type="match status" value="1"/>
</dbReference>
<protein>
    <submittedName>
        <fullName evidence="8">Oligosaccharide flippase family protein</fullName>
    </submittedName>
</protein>
<comment type="subcellular location">
    <subcellularLocation>
        <location evidence="1">Cell membrane</location>
        <topology evidence="1">Multi-pass membrane protein</topology>
    </subcellularLocation>
</comment>
<evidence type="ECO:0000256" key="6">
    <source>
        <dbReference type="ARBA" id="ARBA00023136"/>
    </source>
</evidence>
<dbReference type="InterPro" id="IPR050833">
    <property type="entry name" value="Poly_Biosynth_Transport"/>
</dbReference>
<proteinExistence type="inferred from homology"/>
<dbReference type="RefSeq" id="WP_313976039.1">
    <property type="nucleotide sequence ID" value="NZ_JASJOS010000002.1"/>
</dbReference>
<gene>
    <name evidence="8" type="ORF">QNI16_04165</name>
</gene>
<evidence type="ECO:0000256" key="5">
    <source>
        <dbReference type="ARBA" id="ARBA00022989"/>
    </source>
</evidence>
<feature type="transmembrane region" description="Helical" evidence="7">
    <location>
        <begin position="177"/>
        <end position="201"/>
    </location>
</feature>
<keyword evidence="4 7" id="KW-0812">Transmembrane</keyword>
<evidence type="ECO:0000256" key="1">
    <source>
        <dbReference type="ARBA" id="ARBA00004651"/>
    </source>
</evidence>
<keyword evidence="6 7" id="KW-0472">Membrane</keyword>
<reference evidence="8" key="1">
    <citation type="submission" date="2023-05" db="EMBL/GenBank/DDBJ databases">
        <authorList>
            <person name="Zhang X."/>
        </authorList>
    </citation>
    <scope>NUCLEOTIDE SEQUENCE</scope>
    <source>
        <strain evidence="8">YF14B1</strain>
    </source>
</reference>
<organism evidence="8 9">
    <name type="scientific">Xanthocytophaga flava</name>
    <dbReference type="NCBI Taxonomy" id="3048013"/>
    <lineage>
        <taxon>Bacteria</taxon>
        <taxon>Pseudomonadati</taxon>
        <taxon>Bacteroidota</taxon>
        <taxon>Cytophagia</taxon>
        <taxon>Cytophagales</taxon>
        <taxon>Rhodocytophagaceae</taxon>
        <taxon>Xanthocytophaga</taxon>
    </lineage>
</organism>
<evidence type="ECO:0000256" key="7">
    <source>
        <dbReference type="SAM" id="Phobius"/>
    </source>
</evidence>
<sequence length="447" mass="49816">MNIATIVKNKHLQSLAGNLLPALLGLLSFMLLARGLSKSDFGSWALYLSSFTLLEMIKSGGVQTALVMRISGKEESEKNKTIGAAWKLITLISLTGGVLLFVISFFRQTNWNQGLVSFLYWYPLVGFITIPFNLSQAILQSEHRFDRLLLLRFINSIGLLVISGVVFFYHISLQDVIVGHALLQLVCCAFLIVSGWAKLYTISLVSWRRVKELFRLGKYSFGTLAATNMLKSADTFLIGAFMGPAAVGLYSIPLRLVEVLEIPLRSAVGTAFPRFSSLYNLGDKQELRVLFYQYAGVVSWLFIPVLAGCFVMADHLVVWLGGEAYASSASIFRVFLCYGLFLPMDRFSGVLLDALQKPALNLTKVLVMAIFNILGDIVALYFFHDLHVVAFVSVCNAAIGILLGFYLSRRFIYVRISDTVCRGWVIIKSTVLKYIQPVQKEGPAWHK</sequence>
<dbReference type="Pfam" id="PF13440">
    <property type="entry name" value="Polysacc_synt_3"/>
    <property type="match status" value="1"/>
</dbReference>
<feature type="transmembrane region" description="Helical" evidence="7">
    <location>
        <begin position="150"/>
        <end position="171"/>
    </location>
</feature>
<feature type="transmembrane region" description="Helical" evidence="7">
    <location>
        <begin position="325"/>
        <end position="344"/>
    </location>
</feature>
<keyword evidence="3" id="KW-1003">Cell membrane</keyword>
<dbReference type="GO" id="GO:0005886">
    <property type="term" value="C:plasma membrane"/>
    <property type="evidence" value="ECO:0007669"/>
    <property type="project" value="UniProtKB-SubCell"/>
</dbReference>
<evidence type="ECO:0000256" key="3">
    <source>
        <dbReference type="ARBA" id="ARBA00022475"/>
    </source>
</evidence>